<accession>A0A087HEY9</accession>
<dbReference type="GO" id="GO:0040008">
    <property type="term" value="P:regulation of growth"/>
    <property type="evidence" value="ECO:0007669"/>
    <property type="project" value="UniProtKB-ARBA"/>
</dbReference>
<keyword evidence="4" id="KW-0372">Hormone</keyword>
<evidence type="ECO:0000256" key="7">
    <source>
        <dbReference type="ARBA" id="ARBA00037228"/>
    </source>
</evidence>
<evidence type="ECO:0000256" key="1">
    <source>
        <dbReference type="ARBA" id="ARBA00004613"/>
    </source>
</evidence>
<evidence type="ECO:0000313" key="9">
    <source>
        <dbReference type="EMBL" id="KFK40691.1"/>
    </source>
</evidence>
<evidence type="ECO:0000256" key="2">
    <source>
        <dbReference type="ARBA" id="ARBA00009178"/>
    </source>
</evidence>
<dbReference type="EMBL" id="CM002870">
    <property type="protein sequence ID" value="KFK40691.1"/>
    <property type="molecule type" value="Genomic_DNA"/>
</dbReference>
<keyword evidence="10" id="KW-1185">Reference proteome</keyword>
<keyword evidence="5 8" id="KW-0732">Signal</keyword>
<name>A0A087HEY9_ARAAL</name>
<dbReference type="eggNOG" id="ENOG502SW1C">
    <property type="taxonomic scope" value="Eukaryota"/>
</dbReference>
<keyword evidence="3" id="KW-0964">Secreted</keyword>
<proteinExistence type="inferred from homology"/>
<gene>
    <name evidence="9" type="ordered locus">AALP_Aa2g028900</name>
</gene>
<evidence type="ECO:0000256" key="4">
    <source>
        <dbReference type="ARBA" id="ARBA00022702"/>
    </source>
</evidence>
<evidence type="ECO:0000313" key="10">
    <source>
        <dbReference type="Proteomes" id="UP000029120"/>
    </source>
</evidence>
<evidence type="ECO:0000256" key="3">
    <source>
        <dbReference type="ARBA" id="ARBA00022525"/>
    </source>
</evidence>
<dbReference type="PANTHER" id="PTHR34270">
    <property type="entry name" value="PROTEIN RALF-LIKE 15-RELATED"/>
    <property type="match status" value="1"/>
</dbReference>
<dbReference type="GO" id="GO:0005576">
    <property type="term" value="C:extracellular region"/>
    <property type="evidence" value="ECO:0007669"/>
    <property type="project" value="UniProtKB-SubCell"/>
</dbReference>
<comment type="function">
    <text evidence="7">Cell signaling peptide that may regulate plant stress, growth, and development. Mediates a rapid alkalinization of extracellular space by mediating a transient increase in the cytoplasmic Ca(2+) concentration leading to a calcium-dependent signaling events through a cell surface receptor and a concomitant activation of some intracellular mitogen-activated protein kinases.</text>
</comment>
<comment type="subcellular location">
    <subcellularLocation>
        <location evidence="1">Secreted</location>
    </subcellularLocation>
</comment>
<evidence type="ECO:0000256" key="6">
    <source>
        <dbReference type="ARBA" id="ARBA00023157"/>
    </source>
</evidence>
<evidence type="ECO:0000256" key="8">
    <source>
        <dbReference type="SAM" id="SignalP"/>
    </source>
</evidence>
<comment type="similarity">
    <text evidence="2">Belongs to the plant rapid alkalinization factor (RALF) family.</text>
</comment>
<evidence type="ECO:0000256" key="5">
    <source>
        <dbReference type="ARBA" id="ARBA00022729"/>
    </source>
</evidence>
<dbReference type="AlphaFoldDB" id="A0A087HEY9"/>
<feature type="signal peptide" evidence="8">
    <location>
        <begin position="1"/>
        <end position="28"/>
    </location>
</feature>
<protein>
    <submittedName>
        <fullName evidence="9">Uncharacterized protein</fullName>
    </submittedName>
</protein>
<keyword evidence="6" id="KW-1015">Disulfide bond</keyword>
<sequence>MAMSKNLKMILSLALIVFMALAATKTEAIRYIHYGDLNFGDHSLRCDKRFPQTCKKHEANPYQRGCETIERCRRHVGN</sequence>
<dbReference type="PANTHER" id="PTHR34270:SF12">
    <property type="entry name" value="PROTEIN RALF-LIKE 15-RELATED"/>
    <property type="match status" value="1"/>
</dbReference>
<dbReference type="InterPro" id="IPR008801">
    <property type="entry name" value="RALF"/>
</dbReference>
<dbReference type="OMA" id="EARYIDY"/>
<dbReference type="GO" id="GO:0005179">
    <property type="term" value="F:hormone activity"/>
    <property type="evidence" value="ECO:0007669"/>
    <property type="project" value="UniProtKB-KW"/>
</dbReference>
<dbReference type="OrthoDB" id="1090286at2759"/>
<organism evidence="9 10">
    <name type="scientific">Arabis alpina</name>
    <name type="common">Alpine rock-cress</name>
    <dbReference type="NCBI Taxonomy" id="50452"/>
    <lineage>
        <taxon>Eukaryota</taxon>
        <taxon>Viridiplantae</taxon>
        <taxon>Streptophyta</taxon>
        <taxon>Embryophyta</taxon>
        <taxon>Tracheophyta</taxon>
        <taxon>Spermatophyta</taxon>
        <taxon>Magnoliopsida</taxon>
        <taxon>eudicotyledons</taxon>
        <taxon>Gunneridae</taxon>
        <taxon>Pentapetalae</taxon>
        <taxon>rosids</taxon>
        <taxon>malvids</taxon>
        <taxon>Brassicales</taxon>
        <taxon>Brassicaceae</taxon>
        <taxon>Arabideae</taxon>
        <taxon>Arabis</taxon>
    </lineage>
</organism>
<dbReference type="Gramene" id="KFK40691">
    <property type="protein sequence ID" value="KFK40691"/>
    <property type="gene ID" value="AALP_AA2G028900"/>
</dbReference>
<reference evidence="10" key="1">
    <citation type="journal article" date="2015" name="Nat. Plants">
        <title>Genome expansion of Arabis alpina linked with retrotransposition and reduced symmetric DNA methylation.</title>
        <authorList>
            <person name="Willing E.M."/>
            <person name="Rawat V."/>
            <person name="Mandakova T."/>
            <person name="Maumus F."/>
            <person name="James G.V."/>
            <person name="Nordstroem K.J."/>
            <person name="Becker C."/>
            <person name="Warthmann N."/>
            <person name="Chica C."/>
            <person name="Szarzynska B."/>
            <person name="Zytnicki M."/>
            <person name="Albani M.C."/>
            <person name="Kiefer C."/>
            <person name="Bergonzi S."/>
            <person name="Castaings L."/>
            <person name="Mateos J.L."/>
            <person name="Berns M.C."/>
            <person name="Bujdoso N."/>
            <person name="Piofczyk T."/>
            <person name="de Lorenzo L."/>
            <person name="Barrero-Sicilia C."/>
            <person name="Mateos I."/>
            <person name="Piednoel M."/>
            <person name="Hagmann J."/>
            <person name="Chen-Min-Tao R."/>
            <person name="Iglesias-Fernandez R."/>
            <person name="Schuster S.C."/>
            <person name="Alonso-Blanco C."/>
            <person name="Roudier F."/>
            <person name="Carbonero P."/>
            <person name="Paz-Ares J."/>
            <person name="Davis S.J."/>
            <person name="Pecinka A."/>
            <person name="Quesneville H."/>
            <person name="Colot V."/>
            <person name="Lysak M.A."/>
            <person name="Weigel D."/>
            <person name="Coupland G."/>
            <person name="Schneeberger K."/>
        </authorList>
    </citation>
    <scope>NUCLEOTIDE SEQUENCE [LARGE SCALE GENOMIC DNA]</scope>
    <source>
        <strain evidence="10">cv. Pajares</strain>
    </source>
</reference>
<feature type="chain" id="PRO_5001823315" evidence="8">
    <location>
        <begin position="29"/>
        <end position="78"/>
    </location>
</feature>
<dbReference type="Proteomes" id="UP000029120">
    <property type="component" value="Chromosome 2"/>
</dbReference>
<dbReference type="Pfam" id="PF05498">
    <property type="entry name" value="RALF"/>
    <property type="match status" value="1"/>
</dbReference>